<dbReference type="InterPro" id="IPR000524">
    <property type="entry name" value="Tscrpt_reg_HTH_GntR"/>
</dbReference>
<evidence type="ECO:0000256" key="1">
    <source>
        <dbReference type="ARBA" id="ARBA00023015"/>
    </source>
</evidence>
<dbReference type="GO" id="GO:0003700">
    <property type="term" value="F:DNA-binding transcription factor activity"/>
    <property type="evidence" value="ECO:0007669"/>
    <property type="project" value="InterPro"/>
</dbReference>
<reference evidence="5 6" key="1">
    <citation type="submission" date="2019-07" db="EMBL/GenBank/DDBJ databases">
        <title>Ln-dependent methylotrophs.</title>
        <authorList>
            <person name="Tani A."/>
        </authorList>
    </citation>
    <scope>NUCLEOTIDE SEQUENCE [LARGE SCALE GENOMIC DNA]</scope>
    <source>
        <strain evidence="5 6">SM89A</strain>
    </source>
</reference>
<evidence type="ECO:0000256" key="3">
    <source>
        <dbReference type="ARBA" id="ARBA00023163"/>
    </source>
</evidence>
<dbReference type="Gene3D" id="1.20.120.530">
    <property type="entry name" value="GntR ligand-binding domain-like"/>
    <property type="match status" value="1"/>
</dbReference>
<keyword evidence="3" id="KW-0804">Transcription</keyword>
<name>A0A549SE29_METSR</name>
<dbReference type="Pfam" id="PF07729">
    <property type="entry name" value="FCD"/>
    <property type="match status" value="1"/>
</dbReference>
<dbReference type="RefSeq" id="WP_142864341.1">
    <property type="nucleotide sequence ID" value="NZ_VJMF01000091.1"/>
</dbReference>
<dbReference type="PANTHER" id="PTHR43537:SF47">
    <property type="entry name" value="REGULATORY PROTEIN GNTR HTH"/>
    <property type="match status" value="1"/>
</dbReference>
<keyword evidence="2" id="KW-0238">DNA-binding</keyword>
<evidence type="ECO:0000259" key="4">
    <source>
        <dbReference type="PROSITE" id="PS50949"/>
    </source>
</evidence>
<accession>A0A549SE29</accession>
<dbReference type="GO" id="GO:0003677">
    <property type="term" value="F:DNA binding"/>
    <property type="evidence" value="ECO:0007669"/>
    <property type="project" value="UniProtKB-KW"/>
</dbReference>
<protein>
    <submittedName>
        <fullName evidence="5">FadR family transcriptional regulator</fullName>
    </submittedName>
</protein>
<dbReference type="SUPFAM" id="SSF48008">
    <property type="entry name" value="GntR ligand-binding domain-like"/>
    <property type="match status" value="1"/>
</dbReference>
<dbReference type="PANTHER" id="PTHR43537">
    <property type="entry name" value="TRANSCRIPTIONAL REGULATOR, GNTR FAMILY"/>
    <property type="match status" value="1"/>
</dbReference>
<dbReference type="InterPro" id="IPR008920">
    <property type="entry name" value="TF_FadR/GntR_C"/>
</dbReference>
<dbReference type="CDD" id="cd07377">
    <property type="entry name" value="WHTH_GntR"/>
    <property type="match status" value="1"/>
</dbReference>
<dbReference type="PROSITE" id="PS50949">
    <property type="entry name" value="HTH_GNTR"/>
    <property type="match status" value="1"/>
</dbReference>
<proteinExistence type="predicted"/>
<organism evidence="5 6">
    <name type="scientific">Methylosinus sporium</name>
    <dbReference type="NCBI Taxonomy" id="428"/>
    <lineage>
        <taxon>Bacteria</taxon>
        <taxon>Pseudomonadati</taxon>
        <taxon>Pseudomonadota</taxon>
        <taxon>Alphaproteobacteria</taxon>
        <taxon>Hyphomicrobiales</taxon>
        <taxon>Methylocystaceae</taxon>
        <taxon>Methylosinus</taxon>
    </lineage>
</organism>
<evidence type="ECO:0000313" key="6">
    <source>
        <dbReference type="Proteomes" id="UP000316781"/>
    </source>
</evidence>
<dbReference type="AlphaFoldDB" id="A0A549SE29"/>
<dbReference type="SUPFAM" id="SSF46785">
    <property type="entry name" value="Winged helix' DNA-binding domain"/>
    <property type="match status" value="1"/>
</dbReference>
<gene>
    <name evidence="5" type="ORF">FM996_19095</name>
</gene>
<feature type="domain" description="HTH gntR-type" evidence="4">
    <location>
        <begin position="13"/>
        <end position="81"/>
    </location>
</feature>
<evidence type="ECO:0000256" key="2">
    <source>
        <dbReference type="ARBA" id="ARBA00023125"/>
    </source>
</evidence>
<comment type="caution">
    <text evidence="5">The sequence shown here is derived from an EMBL/GenBank/DDBJ whole genome shotgun (WGS) entry which is preliminary data.</text>
</comment>
<dbReference type="InterPro" id="IPR036388">
    <property type="entry name" value="WH-like_DNA-bd_sf"/>
</dbReference>
<dbReference type="InterPro" id="IPR011711">
    <property type="entry name" value="GntR_C"/>
</dbReference>
<dbReference type="Proteomes" id="UP000316781">
    <property type="component" value="Unassembled WGS sequence"/>
</dbReference>
<dbReference type="SMART" id="SM00895">
    <property type="entry name" value="FCD"/>
    <property type="match status" value="1"/>
</dbReference>
<dbReference type="PRINTS" id="PR00035">
    <property type="entry name" value="HTHGNTR"/>
</dbReference>
<dbReference type="Gene3D" id="1.10.10.10">
    <property type="entry name" value="Winged helix-like DNA-binding domain superfamily/Winged helix DNA-binding domain"/>
    <property type="match status" value="1"/>
</dbReference>
<dbReference type="SMART" id="SM00345">
    <property type="entry name" value="HTH_GNTR"/>
    <property type="match status" value="1"/>
</dbReference>
<keyword evidence="1" id="KW-0805">Transcription regulation</keyword>
<dbReference type="Pfam" id="PF00392">
    <property type="entry name" value="GntR"/>
    <property type="match status" value="1"/>
</dbReference>
<sequence length="237" mass="25968">MSSPTTIPQAPRRSLVESTIDLIRAQVESGAWQVGAKIPNEQELADMLDVGRNTVREAIRVLSHAEVLEVRQGDGTYVRTNVDAAETMRRIGRSSLREHYELRAMLEAEAARLAAAHRSEADVAFLRELLSRRGERRDHVAREDFVDADIEFHGAIARMSGNAALAELYRYFAGSVRVYMSEALDEGDVPNPGLDVHAIIIDAIERRDGDAAAAAARAVATPVIAALSMERAKPSKV</sequence>
<dbReference type="EMBL" id="VJMF01000091">
    <property type="protein sequence ID" value="TRL27084.1"/>
    <property type="molecule type" value="Genomic_DNA"/>
</dbReference>
<evidence type="ECO:0000313" key="5">
    <source>
        <dbReference type="EMBL" id="TRL27084.1"/>
    </source>
</evidence>
<dbReference type="InterPro" id="IPR036390">
    <property type="entry name" value="WH_DNA-bd_sf"/>
</dbReference>